<reference evidence="3" key="1">
    <citation type="submission" date="2020-06" db="EMBL/GenBank/DDBJ databases">
        <title>Unique genomic features of the anaerobic methanotrophic archaea.</title>
        <authorList>
            <person name="Chadwick G.L."/>
            <person name="Skennerton C.T."/>
            <person name="Laso-Perez R."/>
            <person name="Leu A.O."/>
            <person name="Speth D.R."/>
            <person name="Yu H."/>
            <person name="Morgan-Lang C."/>
            <person name="Hatzenpichler R."/>
            <person name="Goudeau D."/>
            <person name="Malmstrom R."/>
            <person name="Brazelton W.J."/>
            <person name="Woyke T."/>
            <person name="Hallam S.J."/>
            <person name="Tyson G.W."/>
            <person name="Wegener G."/>
            <person name="Boetius A."/>
            <person name="Orphan V."/>
        </authorList>
    </citation>
    <scope>NUCLEOTIDE SEQUENCE</scope>
</reference>
<organism evidence="3">
    <name type="scientific">Candidatus Methanophagaceae archaeon ANME-1 ERB6</name>
    <dbReference type="NCBI Taxonomy" id="2759912"/>
    <lineage>
        <taxon>Archaea</taxon>
        <taxon>Methanobacteriati</taxon>
        <taxon>Methanobacteriota</taxon>
        <taxon>Stenosarchaea group</taxon>
        <taxon>Methanomicrobia</taxon>
        <taxon>Candidatus Methanophagales</taxon>
        <taxon>Candidatus Methanophagaceae</taxon>
    </lineage>
</organism>
<dbReference type="SUPFAM" id="SSF49452">
    <property type="entry name" value="Starch-binding domain-like"/>
    <property type="match status" value="1"/>
</dbReference>
<evidence type="ECO:0000256" key="1">
    <source>
        <dbReference type="SAM" id="Phobius"/>
    </source>
</evidence>
<keyword evidence="1" id="KW-0472">Membrane</keyword>
<accession>A0A7G9YWL0</accession>
<feature type="domain" description="PEGA" evidence="2">
    <location>
        <begin position="405"/>
        <end position="473"/>
    </location>
</feature>
<feature type="transmembrane region" description="Helical" evidence="1">
    <location>
        <begin position="482"/>
        <end position="502"/>
    </location>
</feature>
<protein>
    <recommendedName>
        <fullName evidence="2">PEGA domain-containing protein</fullName>
    </recommendedName>
</protein>
<dbReference type="InterPro" id="IPR013229">
    <property type="entry name" value="PEGA"/>
</dbReference>
<proteinExistence type="predicted"/>
<name>A0A7G9YWL0_9EURY</name>
<sequence>MKKVANKVGIIGLAIVFLLACVSCSTAVLPPVEGSISVSSLPSGAHVTIEGSNWIGCETPCRTPDLQPGTYTIKLSLEGCHDWSTNVQVMGGETSYVDATLICPAPTPTTGSISVTSSPSGADVYLNSKYGRTPHTFTVSPDRWYTIKVTLTGYEDWSTSEKVNPGETRRVDARLTRTSGYISVTSSPSGARIYLDGSYKGTTPHTISDVSRGWHRIKLSLSGYQSRSKDVMVYADSTAYVDEILEPIAPPGYISVSSSPSNAYIDLDGDYTGSITPKTLSSVSPGTHTIRLRHTDYYDWTTTVDVVSGRTSSVSVALTPISSPTLGSISVSSSPSGAYIKSLDGIGYSGVLKTPCTVPNVKPGTHVIELSLPGYEDWSTSVQVNPGETSSVSTTLVPKTTPATGTISVSSSPSSANVYLDNTYKGITPLTIPDISTGTHTIKVTLAGYDDWSQNVQVTSGETLPVPASLTKTSTPTPTPKAPTTVLGVIAALVISGIIAGIKRRERK</sequence>
<feature type="domain" description="PEGA" evidence="2">
    <location>
        <begin position="111"/>
        <end position="178"/>
    </location>
</feature>
<gene>
    <name evidence="3" type="ORF">IAKEDICC_00015</name>
</gene>
<feature type="domain" description="PEGA" evidence="2">
    <location>
        <begin position="34"/>
        <end position="101"/>
    </location>
</feature>
<dbReference type="Pfam" id="PF08308">
    <property type="entry name" value="PEGA"/>
    <property type="match status" value="6"/>
</dbReference>
<keyword evidence="1" id="KW-1133">Transmembrane helix</keyword>
<dbReference type="PROSITE" id="PS51257">
    <property type="entry name" value="PROKAR_LIPOPROTEIN"/>
    <property type="match status" value="1"/>
</dbReference>
<dbReference type="AlphaFoldDB" id="A0A7G9YWL0"/>
<feature type="domain" description="PEGA" evidence="2">
    <location>
        <begin position="327"/>
        <end position="399"/>
    </location>
</feature>
<dbReference type="PANTHER" id="PTHR36194:SF1">
    <property type="entry name" value="S-LAYER-LIKE PROTEIN"/>
    <property type="match status" value="1"/>
</dbReference>
<dbReference type="PANTHER" id="PTHR36194">
    <property type="entry name" value="S-LAYER-LIKE PROTEIN"/>
    <property type="match status" value="1"/>
</dbReference>
<feature type="domain" description="PEGA" evidence="2">
    <location>
        <begin position="254"/>
        <end position="320"/>
    </location>
</feature>
<dbReference type="EMBL" id="MT631509">
    <property type="protein sequence ID" value="QNO52394.1"/>
    <property type="molecule type" value="Genomic_DNA"/>
</dbReference>
<dbReference type="GO" id="GO:0030246">
    <property type="term" value="F:carbohydrate binding"/>
    <property type="evidence" value="ECO:0007669"/>
    <property type="project" value="InterPro"/>
</dbReference>
<evidence type="ECO:0000313" key="3">
    <source>
        <dbReference type="EMBL" id="QNO52394.1"/>
    </source>
</evidence>
<evidence type="ECO:0000259" key="2">
    <source>
        <dbReference type="Pfam" id="PF08308"/>
    </source>
</evidence>
<feature type="domain" description="PEGA" evidence="2">
    <location>
        <begin position="180"/>
        <end position="246"/>
    </location>
</feature>
<dbReference type="InterPro" id="IPR013784">
    <property type="entry name" value="Carb-bd-like_fold"/>
</dbReference>
<keyword evidence="1" id="KW-0812">Transmembrane</keyword>